<gene>
    <name evidence="5" type="ORF">D1013_09920</name>
</gene>
<keyword evidence="6" id="KW-1185">Reference proteome</keyword>
<dbReference type="PROSITE" id="PS01124">
    <property type="entry name" value="HTH_ARAC_FAMILY_2"/>
    <property type="match status" value="1"/>
</dbReference>
<dbReference type="PANTHER" id="PTHR47893">
    <property type="entry name" value="REGULATORY PROTEIN PCHR"/>
    <property type="match status" value="1"/>
</dbReference>
<evidence type="ECO:0000256" key="1">
    <source>
        <dbReference type="ARBA" id="ARBA00023015"/>
    </source>
</evidence>
<feature type="domain" description="HTH araC/xylS-type" evidence="4">
    <location>
        <begin position="236"/>
        <end position="334"/>
    </location>
</feature>
<evidence type="ECO:0000313" key="5">
    <source>
        <dbReference type="EMBL" id="AYN67661.1"/>
    </source>
</evidence>
<dbReference type="InterPro" id="IPR009057">
    <property type="entry name" value="Homeodomain-like_sf"/>
</dbReference>
<organism evidence="5 6">
    <name type="scientific">Euzebyella marina</name>
    <dbReference type="NCBI Taxonomy" id="1761453"/>
    <lineage>
        <taxon>Bacteria</taxon>
        <taxon>Pseudomonadati</taxon>
        <taxon>Bacteroidota</taxon>
        <taxon>Flavobacteriia</taxon>
        <taxon>Flavobacteriales</taxon>
        <taxon>Flavobacteriaceae</taxon>
        <taxon>Euzebyella</taxon>
    </lineage>
</organism>
<proteinExistence type="predicted"/>
<dbReference type="AlphaFoldDB" id="A0A3G2L685"/>
<dbReference type="InterPro" id="IPR053142">
    <property type="entry name" value="PchR_regulatory_protein"/>
</dbReference>
<keyword evidence="1" id="KW-0805">Transcription regulation</keyword>
<dbReference type="Pfam" id="PF12833">
    <property type="entry name" value="HTH_18"/>
    <property type="match status" value="1"/>
</dbReference>
<keyword evidence="3" id="KW-0804">Transcription</keyword>
<dbReference type="RefSeq" id="WP_121848677.1">
    <property type="nucleotide sequence ID" value="NZ_CP032050.1"/>
</dbReference>
<dbReference type="EMBL" id="CP032050">
    <property type="protein sequence ID" value="AYN67661.1"/>
    <property type="molecule type" value="Genomic_DNA"/>
</dbReference>
<reference evidence="5 6" key="1">
    <citation type="submission" date="2018-08" db="EMBL/GenBank/DDBJ databases">
        <title>The reduced genetic potential of extracellular carbohydrate catabolism in Euzebyella marina RN62, a Flavobacteriia bacterium isolated from the hadal water.</title>
        <authorList>
            <person name="Xue C."/>
        </authorList>
    </citation>
    <scope>NUCLEOTIDE SEQUENCE [LARGE SCALE GENOMIC DNA]</scope>
    <source>
        <strain evidence="5 6">RN62</strain>
    </source>
</reference>
<dbReference type="PRINTS" id="PR00032">
    <property type="entry name" value="HTHARAC"/>
</dbReference>
<dbReference type="KEGG" id="emar:D1013_09920"/>
<dbReference type="GO" id="GO:0043565">
    <property type="term" value="F:sequence-specific DNA binding"/>
    <property type="evidence" value="ECO:0007669"/>
    <property type="project" value="InterPro"/>
</dbReference>
<evidence type="ECO:0000256" key="2">
    <source>
        <dbReference type="ARBA" id="ARBA00023125"/>
    </source>
</evidence>
<dbReference type="InterPro" id="IPR020449">
    <property type="entry name" value="Tscrpt_reg_AraC-type_HTH"/>
</dbReference>
<dbReference type="OrthoDB" id="799767at2"/>
<name>A0A3G2L685_9FLAO</name>
<evidence type="ECO:0000259" key="4">
    <source>
        <dbReference type="PROSITE" id="PS01124"/>
    </source>
</evidence>
<keyword evidence="2" id="KW-0238">DNA-binding</keyword>
<dbReference type="SMART" id="SM00342">
    <property type="entry name" value="HTH_ARAC"/>
    <property type="match status" value="1"/>
</dbReference>
<dbReference type="Gene3D" id="1.10.10.60">
    <property type="entry name" value="Homeodomain-like"/>
    <property type="match status" value="2"/>
</dbReference>
<dbReference type="PANTHER" id="PTHR47893:SF1">
    <property type="entry name" value="REGULATORY PROTEIN PCHR"/>
    <property type="match status" value="1"/>
</dbReference>
<evidence type="ECO:0000313" key="6">
    <source>
        <dbReference type="Proteomes" id="UP000276309"/>
    </source>
</evidence>
<dbReference type="InterPro" id="IPR018060">
    <property type="entry name" value="HTH_AraC"/>
</dbReference>
<evidence type="ECO:0000256" key="3">
    <source>
        <dbReference type="ARBA" id="ARBA00023163"/>
    </source>
</evidence>
<dbReference type="GO" id="GO:0003700">
    <property type="term" value="F:DNA-binding transcription factor activity"/>
    <property type="evidence" value="ECO:0007669"/>
    <property type="project" value="InterPro"/>
</dbReference>
<protein>
    <submittedName>
        <fullName evidence="5">AraC family transcriptional regulator</fullName>
    </submittedName>
</protein>
<dbReference type="Proteomes" id="UP000276309">
    <property type="component" value="Chromosome"/>
</dbReference>
<sequence length="335" mass="38139">MSIERMIKPRNIPSATFTIGSHGERVFDEERAVKLNQSSTECIETVIDKKGLSILFKETLFKHFKLAYGVFDTTHGGQLDFNYTGEVVQMVFQLKGDSIIAIDGNTYGFKTGEHNIMFRPPVNGQIELCEGRSEVILVDLDKDFFFSVLPQNSFLIDYWQNAKNKRAGYLSQENMTINPVLNLLLNDIQNCGLKEELRQLHIHAKVLELLSSQLELFNKGNINRISGGSNDREKMQLALEYVTHHYKNPLSLKQLATKVGTNEYTLKKNFKAIYGTTVFGYICELRMEKAKQLLVNKSMTISQISDKVGYRNPQHFSTAFKKRYGICPSELKATA</sequence>
<dbReference type="SUPFAM" id="SSF46689">
    <property type="entry name" value="Homeodomain-like"/>
    <property type="match status" value="2"/>
</dbReference>
<accession>A0A3G2L685</accession>